<dbReference type="EMBL" id="JGYV01000013">
    <property type="protein sequence ID" value="KFI61962.1"/>
    <property type="molecule type" value="Genomic_DNA"/>
</dbReference>
<proteinExistence type="predicted"/>
<reference evidence="1 2" key="1">
    <citation type="submission" date="2014-03" db="EMBL/GenBank/DDBJ databases">
        <title>Genomics of Bifidobacteria.</title>
        <authorList>
            <person name="Ventura M."/>
            <person name="Milani C."/>
            <person name="Lugli G.A."/>
        </authorList>
    </citation>
    <scope>NUCLEOTIDE SEQUENCE [LARGE SCALE GENOMIC DNA]</scope>
    <source>
        <strain evidence="1 2">LMG 10738</strain>
    </source>
</reference>
<keyword evidence="2" id="KW-1185">Reference proteome</keyword>
<sequence length="95" mass="10455">MAITVHEAIRKVAALQPYLQVVGVSDSLDAWIIGTGFPGEVVPGQPMYLVKKETGDTCHMAVADDNFWKYMPHAQDVEVEDILLPYQDSIGKHAS</sequence>
<dbReference type="AlphaFoldDB" id="A0A087AT62"/>
<name>A0A087AT62_9BIFI</name>
<dbReference type="STRING" id="1688.BCUN_1804"/>
<organism evidence="1 2">
    <name type="scientific">Bifidobacterium cuniculi</name>
    <dbReference type="NCBI Taxonomy" id="1688"/>
    <lineage>
        <taxon>Bacteria</taxon>
        <taxon>Bacillati</taxon>
        <taxon>Actinomycetota</taxon>
        <taxon>Actinomycetes</taxon>
        <taxon>Bifidobacteriales</taxon>
        <taxon>Bifidobacteriaceae</taxon>
        <taxon>Bifidobacterium</taxon>
    </lineage>
</organism>
<protein>
    <submittedName>
        <fullName evidence="1">Uncharacterized protein</fullName>
    </submittedName>
</protein>
<evidence type="ECO:0000313" key="1">
    <source>
        <dbReference type="EMBL" id="KFI61962.1"/>
    </source>
</evidence>
<gene>
    <name evidence="1" type="ORF">BCUN_1804</name>
</gene>
<dbReference type="RefSeq" id="WP_033517955.1">
    <property type="nucleotide sequence ID" value="NZ_JGYV01000013.1"/>
</dbReference>
<accession>A0A087AT62</accession>
<comment type="caution">
    <text evidence="1">The sequence shown here is derived from an EMBL/GenBank/DDBJ whole genome shotgun (WGS) entry which is preliminary data.</text>
</comment>
<evidence type="ECO:0000313" key="2">
    <source>
        <dbReference type="Proteomes" id="UP000029067"/>
    </source>
</evidence>
<dbReference type="Proteomes" id="UP000029067">
    <property type="component" value="Unassembled WGS sequence"/>
</dbReference>